<name>A0A8S3IQX2_9BILA</name>
<proteinExistence type="predicted"/>
<dbReference type="EMBL" id="CAJOBI010333784">
    <property type="protein sequence ID" value="CAF5202653.1"/>
    <property type="molecule type" value="Genomic_DNA"/>
</dbReference>
<dbReference type="PANTHER" id="PTHR12757">
    <property type="entry name" value="TUMOR NECROSIS FACTOR INDUCED PROTEIN"/>
    <property type="match status" value="1"/>
</dbReference>
<sequence length="111" mass="13192">DLFNEYESKCIDEFHNRFHSLAKAVVTFYEVDFTYDRVFLTRMCKECQDLVHKIISTHLSQKSHIRIDYIFNTLSNLQFIDYVFNSNSTLNRAIVKDIVQDMNRLMDSGLL</sequence>
<accession>A0A8S3IQX2</accession>
<feature type="non-terminal residue" evidence="1">
    <location>
        <position position="1"/>
    </location>
</feature>
<evidence type="ECO:0000313" key="2">
    <source>
        <dbReference type="Proteomes" id="UP000676336"/>
    </source>
</evidence>
<evidence type="ECO:0000313" key="1">
    <source>
        <dbReference type="EMBL" id="CAF5202653.1"/>
    </source>
</evidence>
<dbReference type="GO" id="GO:0005737">
    <property type="term" value="C:cytoplasm"/>
    <property type="evidence" value="ECO:0007669"/>
    <property type="project" value="TreeGrafter"/>
</dbReference>
<dbReference type="Proteomes" id="UP000676336">
    <property type="component" value="Unassembled WGS sequence"/>
</dbReference>
<dbReference type="InterPro" id="IPR008477">
    <property type="entry name" value="TNFAIP8-like"/>
</dbReference>
<dbReference type="AlphaFoldDB" id="A0A8S3IQX2"/>
<comment type="caution">
    <text evidence="1">The sequence shown here is derived from an EMBL/GenBank/DDBJ whole genome shotgun (WGS) entry which is preliminary data.</text>
</comment>
<reference evidence="1" key="1">
    <citation type="submission" date="2021-02" db="EMBL/GenBank/DDBJ databases">
        <authorList>
            <person name="Nowell W R."/>
        </authorList>
    </citation>
    <scope>NUCLEOTIDE SEQUENCE</scope>
</reference>
<organism evidence="1 2">
    <name type="scientific">Rotaria magnacalcarata</name>
    <dbReference type="NCBI Taxonomy" id="392030"/>
    <lineage>
        <taxon>Eukaryota</taxon>
        <taxon>Metazoa</taxon>
        <taxon>Spiralia</taxon>
        <taxon>Gnathifera</taxon>
        <taxon>Rotifera</taxon>
        <taxon>Eurotatoria</taxon>
        <taxon>Bdelloidea</taxon>
        <taxon>Philodinida</taxon>
        <taxon>Philodinidae</taxon>
        <taxon>Rotaria</taxon>
    </lineage>
</organism>
<dbReference type="InterPro" id="IPR038355">
    <property type="entry name" value="TNFAIP8_sf"/>
</dbReference>
<gene>
    <name evidence="1" type="ORF">SMN809_LOCUS75983</name>
</gene>
<dbReference type="GO" id="GO:0042981">
    <property type="term" value="P:regulation of apoptotic process"/>
    <property type="evidence" value="ECO:0007669"/>
    <property type="project" value="InterPro"/>
</dbReference>
<dbReference type="Gene3D" id="1.20.1440.160">
    <property type="entry name" value="Tumor necrosis factor alpha-induced protein 8-like"/>
    <property type="match status" value="1"/>
</dbReference>
<dbReference type="Pfam" id="PF05527">
    <property type="entry name" value="TNFAIP8"/>
    <property type="match status" value="1"/>
</dbReference>
<dbReference type="PANTHER" id="PTHR12757:SF1">
    <property type="entry name" value="PROTEIN SALIVARY GLANDS MARRED"/>
    <property type="match status" value="1"/>
</dbReference>
<protein>
    <submittedName>
        <fullName evidence="1">Uncharacterized protein</fullName>
    </submittedName>
</protein>